<dbReference type="Proteomes" id="UP000028659">
    <property type="component" value="Genome"/>
</dbReference>
<reference evidence="1 2" key="1">
    <citation type="submission" date="2014-07" db="EMBL/GenBank/DDBJ databases">
        <authorList>
            <person name="Simmons-Yager K."/>
            <person name="Taylor B.J."/>
            <person name="Thorniley A.J."/>
            <person name="Dasenko M.A."/>
            <person name="Denver D.R."/>
            <person name="Garcia-Ruiz H."/>
            <person name="Hoyer J.S."/>
            <person name="Jogdeo S."/>
            <person name="Sullivan C.M."/>
            <person name="Peterson M.R."/>
            <person name="Rowley E.R."/>
            <person name="Schnitzler C.E."/>
            <person name="Vining K.J."/>
            <person name="Almabruk K.H."/>
            <person name="Banawas S."/>
            <person name="Beatty C."/>
            <person name="Bullock C.J."/>
            <person name="Cappellazzi J.E."/>
            <person name="Chagani S.E."/>
            <person name="Chatterjee P."/>
            <person name="Cram E.D."/>
            <person name="Elorriaga M.E.S.T.E.F.A."/>
            <person name="Esser M."/>
            <person name="Fellows E.J."/>
            <person name="Garcia G.R."/>
            <person name="Gullaba J.M."/>
            <person name="Kinsley M.A."/>
            <person name="Luo F."/>
            <person name="Mcginnis M."/>
            <person name="Paquette C.E."/>
            <person name="Reddekopp R.L."/>
            <person name="Rosen K.L."/>
            <person name="Sahlfeld L.M."/>
            <person name="Vondras A.M."/>
            <person name="Wang J.X."/>
            <person name="Weiss E.S."/>
            <person name="Wernick R."/>
            <person name="Abuelizz H.A."/>
            <person name="Amaro Y."/>
            <person name="Archer C.L."/>
            <person name="Basu A."/>
            <person name="Bellinger M.R."/>
            <person name="Johnson S.F."/>
            <person name="Kitchen S.A."/>
            <person name="Li M."/>
            <person name="Morey-Castro K.E."/>
            <person name="Lavalleur H.J."/>
            <person name="Rangel L.J."/>
            <person name="Ree J.F."/>
            <person name="Shay S.D."/>
            <person name="Sheng Y."/>
            <person name="Smyth J.C."/>
            <person name="Stamm E.A."/>
            <person name="Taylor C.R."/>
            <person name="Vining O.B."/>
            <person name="Wanzeck K.M."/>
            <person name="Watson G."/>
            <person name="Bruck A.J."/>
            <person name="Anders K.R."/>
            <person name="Braun M.A."/>
            <person name="Delesalle V.A."/>
            <person name="Hughes L.E."/>
            <person name="Ware V.C."/>
            <person name="Bradley K.W."/>
            <person name="Barker L.P."/>
            <person name="Asai D.J."/>
            <person name="Bowman C.A."/>
            <person name="Russell D.A."/>
            <person name="Pope W.H."/>
            <person name="Jacobs-Sera D."/>
            <person name="Hendrix R.W."/>
            <person name="Hatfull G.F."/>
        </authorList>
    </citation>
    <scope>NUCLEOTIDE SEQUENCE [LARGE SCALE GENOMIC DNA]</scope>
</reference>
<gene>
    <name evidence="1" type="primary">72</name>
    <name evidence="1" type="ORF">PBI_SPARKY_72</name>
</gene>
<dbReference type="EMBL" id="KM083128">
    <property type="protein sequence ID" value="AII28216.1"/>
    <property type="molecule type" value="Genomic_DNA"/>
</dbReference>
<accession>A0A076G7X1</accession>
<protein>
    <submittedName>
        <fullName evidence="1">Uncharacterized protein</fullName>
    </submittedName>
</protein>
<dbReference type="GeneID" id="23680239"/>
<dbReference type="KEGG" id="vg:23680239"/>
<dbReference type="OrthoDB" id="35780at10239"/>
<sequence length="108" mass="11780">MTGEPTPLPDATPQNPACGACSSETYCDGDSFICEDCQIAFDLYTLEASFLDPNDKRCGAPCENTWHRDNKTKPGYGFQCNPCPLPDGHKSLHWHGCKAVKLAEADRG</sequence>
<evidence type="ECO:0000313" key="1">
    <source>
        <dbReference type="EMBL" id="AII28216.1"/>
    </source>
</evidence>
<proteinExistence type="predicted"/>
<dbReference type="RefSeq" id="YP_009125451.1">
    <property type="nucleotide sequence ID" value="NC_026597.1"/>
</dbReference>
<name>A0A076G7X1_9CAUD</name>
<keyword evidence="2" id="KW-1185">Reference proteome</keyword>
<evidence type="ECO:0000313" key="2">
    <source>
        <dbReference type="Proteomes" id="UP000028659"/>
    </source>
</evidence>
<organism evidence="1 2">
    <name type="scientific">Mycobacterium phage Sparky</name>
    <dbReference type="NCBI Taxonomy" id="1527493"/>
    <lineage>
        <taxon>Viruses</taxon>
        <taxon>Duplodnaviria</taxon>
        <taxon>Heunggongvirae</taxon>
        <taxon>Uroviricota</taxon>
        <taxon>Caudoviricetes</taxon>
        <taxon>Sparkyvirus</taxon>
        <taxon>Sparkyvirus sparky</taxon>
    </lineage>
</organism>